<evidence type="ECO:0000256" key="2">
    <source>
        <dbReference type="ARBA" id="ARBA00022475"/>
    </source>
</evidence>
<dbReference type="InterPro" id="IPR004681">
    <property type="entry name" value="TRAP_DctM"/>
</dbReference>
<name>A0A1G8GF86_9RHOB</name>
<evidence type="ECO:0000256" key="6">
    <source>
        <dbReference type="ARBA" id="ARBA00023136"/>
    </source>
</evidence>
<feature type="transmembrane region" description="Helical" evidence="7">
    <location>
        <begin position="397"/>
        <end position="422"/>
    </location>
</feature>
<dbReference type="STRING" id="490829.SAMN05421850_10160"/>
<dbReference type="AlphaFoldDB" id="A0A1G8GF86"/>
<feature type="transmembrane region" description="Helical" evidence="7">
    <location>
        <begin position="55"/>
        <end position="75"/>
    </location>
</feature>
<keyword evidence="4 7" id="KW-0812">Transmembrane</keyword>
<dbReference type="InterPro" id="IPR010656">
    <property type="entry name" value="DctM"/>
</dbReference>
<feature type="domain" description="TRAP C4-dicarboxylate transport system permease DctM subunit" evidence="8">
    <location>
        <begin position="13"/>
        <end position="416"/>
    </location>
</feature>
<evidence type="ECO:0000313" key="10">
    <source>
        <dbReference type="Proteomes" id="UP000199340"/>
    </source>
</evidence>
<keyword evidence="7" id="KW-0813">Transport</keyword>
<comment type="similarity">
    <text evidence="7">Belongs to the TRAP transporter large permease family.</text>
</comment>
<gene>
    <name evidence="9" type="ORF">SAMN05421850_10160</name>
</gene>
<evidence type="ECO:0000256" key="1">
    <source>
        <dbReference type="ARBA" id="ARBA00004429"/>
    </source>
</evidence>
<keyword evidence="5 7" id="KW-1133">Transmembrane helix</keyword>
<feature type="transmembrane region" description="Helical" evidence="7">
    <location>
        <begin position="314"/>
        <end position="347"/>
    </location>
</feature>
<dbReference type="GO" id="GO:0005886">
    <property type="term" value="C:plasma membrane"/>
    <property type="evidence" value="ECO:0007669"/>
    <property type="project" value="UniProtKB-SubCell"/>
</dbReference>
<dbReference type="Proteomes" id="UP000199340">
    <property type="component" value="Unassembled WGS sequence"/>
</dbReference>
<reference evidence="9 10" key="1">
    <citation type="submission" date="2016-10" db="EMBL/GenBank/DDBJ databases">
        <authorList>
            <person name="de Groot N.N."/>
        </authorList>
    </citation>
    <scope>NUCLEOTIDE SEQUENCE [LARGE SCALE GENOMIC DNA]</scope>
    <source>
        <strain evidence="9 10">DSM 28010</strain>
    </source>
</reference>
<dbReference type="RefSeq" id="WP_090025287.1">
    <property type="nucleotide sequence ID" value="NZ_FNEB01000001.1"/>
</dbReference>
<evidence type="ECO:0000256" key="4">
    <source>
        <dbReference type="ARBA" id="ARBA00022692"/>
    </source>
</evidence>
<dbReference type="EMBL" id="FNEB01000001">
    <property type="protein sequence ID" value="SDH93062.1"/>
    <property type="molecule type" value="Genomic_DNA"/>
</dbReference>
<sequence length="426" mass="44869">MSATLFVLALGLPLMLLLRVPLAFAIGLATIGALWTADIDMMIFAQRMVSGTQSFSLLAIPFFILAGDLMTAGGISRRLVGFADVLVRHRTGGLGMVAVLAAAFFAALSGSAPATTAAIGAIMIPEMERRGYSRPFATALAVAGGIIGPMLPPSIPMVVWGVMSETSISQLFLAGVMPGILLALGLMALCWHHARKHEIAPQPKASRQEIWAAFNSAKWALCGPVIVLGGIYGGIVTPTEAAIVAAVFALVLGFGVYRELSFSNIVPVTLGALKTMTIVMFIIALANGFGWVMAFERIPGQVTQSLERFADTPVLYLLMINLMLLVIGCVMDNLAAMIILASFLVPIGEQLGMDPVQFGAMVAINFTIGMATPPFGYTIFVGAAISGLKIGQIARPLLPMLGVMIAVLLLVAFVPPVTLSIVDLLR</sequence>
<keyword evidence="2" id="KW-1003">Cell membrane</keyword>
<dbReference type="OrthoDB" id="9790209at2"/>
<feature type="transmembrane region" description="Helical" evidence="7">
    <location>
        <begin position="6"/>
        <end position="35"/>
    </location>
</feature>
<feature type="transmembrane region" description="Helical" evidence="7">
    <location>
        <begin position="212"/>
        <end position="235"/>
    </location>
</feature>
<dbReference type="Pfam" id="PF06808">
    <property type="entry name" value="DctM"/>
    <property type="match status" value="1"/>
</dbReference>
<proteinExistence type="inferred from homology"/>
<evidence type="ECO:0000256" key="5">
    <source>
        <dbReference type="ARBA" id="ARBA00022989"/>
    </source>
</evidence>
<accession>A0A1G8GF86</accession>
<dbReference type="PIRSF" id="PIRSF006066">
    <property type="entry name" value="HI0050"/>
    <property type="match status" value="1"/>
</dbReference>
<feature type="transmembrane region" description="Helical" evidence="7">
    <location>
        <begin position="272"/>
        <end position="294"/>
    </location>
</feature>
<feature type="transmembrane region" description="Helical" evidence="7">
    <location>
        <begin position="241"/>
        <end position="260"/>
    </location>
</feature>
<evidence type="ECO:0000256" key="3">
    <source>
        <dbReference type="ARBA" id="ARBA00022519"/>
    </source>
</evidence>
<keyword evidence="3 7" id="KW-0997">Cell inner membrane</keyword>
<comment type="function">
    <text evidence="7">Part of the tripartite ATP-independent periplasmic (TRAP) transport system.</text>
</comment>
<evidence type="ECO:0000313" key="9">
    <source>
        <dbReference type="EMBL" id="SDH93062.1"/>
    </source>
</evidence>
<dbReference type="GO" id="GO:0022857">
    <property type="term" value="F:transmembrane transporter activity"/>
    <property type="evidence" value="ECO:0007669"/>
    <property type="project" value="UniProtKB-UniRule"/>
</dbReference>
<feature type="transmembrane region" description="Helical" evidence="7">
    <location>
        <begin position="359"/>
        <end position="385"/>
    </location>
</feature>
<comment type="subunit">
    <text evidence="7">The complex comprises the extracytoplasmic solute receptor protein and the two transmembrane proteins.</text>
</comment>
<dbReference type="PANTHER" id="PTHR33362:SF5">
    <property type="entry name" value="C4-DICARBOXYLATE TRAP TRANSPORTER LARGE PERMEASE PROTEIN DCTM"/>
    <property type="match status" value="1"/>
</dbReference>
<evidence type="ECO:0000256" key="7">
    <source>
        <dbReference type="RuleBase" id="RU369079"/>
    </source>
</evidence>
<feature type="transmembrane region" description="Helical" evidence="7">
    <location>
        <begin position="95"/>
        <end position="124"/>
    </location>
</feature>
<keyword evidence="6 7" id="KW-0472">Membrane</keyword>
<keyword evidence="10" id="KW-1185">Reference proteome</keyword>
<dbReference type="PANTHER" id="PTHR33362">
    <property type="entry name" value="SIALIC ACID TRAP TRANSPORTER PERMEASE PROTEIN SIAT-RELATED"/>
    <property type="match status" value="1"/>
</dbReference>
<evidence type="ECO:0000259" key="8">
    <source>
        <dbReference type="Pfam" id="PF06808"/>
    </source>
</evidence>
<feature type="transmembrane region" description="Helical" evidence="7">
    <location>
        <begin position="136"/>
        <end position="159"/>
    </location>
</feature>
<protein>
    <recommendedName>
        <fullName evidence="7">TRAP transporter large permease protein</fullName>
    </recommendedName>
</protein>
<organism evidence="9 10">
    <name type="scientific">Lutimaribacter saemankumensis</name>
    <dbReference type="NCBI Taxonomy" id="490829"/>
    <lineage>
        <taxon>Bacteria</taxon>
        <taxon>Pseudomonadati</taxon>
        <taxon>Pseudomonadota</taxon>
        <taxon>Alphaproteobacteria</taxon>
        <taxon>Rhodobacterales</taxon>
        <taxon>Roseobacteraceae</taxon>
        <taxon>Lutimaribacter</taxon>
    </lineage>
</organism>
<dbReference type="NCBIfam" id="TIGR00786">
    <property type="entry name" value="dctM"/>
    <property type="match status" value="1"/>
</dbReference>
<feature type="transmembrane region" description="Helical" evidence="7">
    <location>
        <begin position="171"/>
        <end position="191"/>
    </location>
</feature>
<comment type="subcellular location">
    <subcellularLocation>
        <location evidence="1 7">Cell inner membrane</location>
        <topology evidence="1 7">Multi-pass membrane protein</topology>
    </subcellularLocation>
</comment>